<dbReference type="GO" id="GO:1901678">
    <property type="term" value="P:iron coordination entity transport"/>
    <property type="evidence" value="ECO:0007669"/>
    <property type="project" value="UniProtKB-ARBA"/>
</dbReference>
<dbReference type="GO" id="GO:0030288">
    <property type="term" value="C:outer membrane-bounded periplasmic space"/>
    <property type="evidence" value="ECO:0007669"/>
    <property type="project" value="TreeGrafter"/>
</dbReference>
<dbReference type="PANTHER" id="PTHR30532">
    <property type="entry name" value="IRON III DICITRATE-BINDING PERIPLASMIC PROTEIN"/>
    <property type="match status" value="1"/>
</dbReference>
<accession>A0A1R1ATP0</accession>
<sequence length="404" mass="46518">MRTEEELKIDSLSDSDRSGRTSLVEIKEFIDCHYEEALSIGQLARMANICPKYFVDLFKKTFGQTTIDYLTHVRMNHAKRYLAESDDRLRDIAQRVGYKDEFYFSRIFKKKVGMSPSEYARNSRQLIAACSSSIIGQLVALNVVPAAAPLDAKWTPYYYNAYHSEIKSRLKLTSPYPDSRFEENIEQLFRAKPDVIIGMDHLGPEEVTKLEHIAPTLIVPSHAGWRKQLESIATFLNKEEQAQLWIEQYERRVQYARSRMRQVMGSESIVALRIYGQSLYAYGNRGLKEVLYQDLQLKEACGLDTMRNQQITLDDLQRINPDRILIAVCPEATSRRYWLALLHSAKWHTLRAVVRSSVYMISSDPWFEYSALAVTRMLDEALLLFTGDSPNGVLDKSHGESFVT</sequence>
<dbReference type="GO" id="GO:0003700">
    <property type="term" value="F:DNA-binding transcription factor activity"/>
    <property type="evidence" value="ECO:0007669"/>
    <property type="project" value="InterPro"/>
</dbReference>
<comment type="subcellular location">
    <subcellularLocation>
        <location evidence="1">Cell envelope</location>
    </subcellularLocation>
</comment>
<evidence type="ECO:0000256" key="7">
    <source>
        <dbReference type="ARBA" id="ARBA00023163"/>
    </source>
</evidence>
<evidence type="ECO:0000256" key="5">
    <source>
        <dbReference type="ARBA" id="ARBA00023015"/>
    </source>
</evidence>
<keyword evidence="6" id="KW-0238">DNA-binding</keyword>
<evidence type="ECO:0000313" key="10">
    <source>
        <dbReference type="EMBL" id="OME88933.1"/>
    </source>
</evidence>
<dbReference type="InterPro" id="IPR009057">
    <property type="entry name" value="Homeodomain-like_sf"/>
</dbReference>
<feature type="domain" description="Fe/B12 periplasmic-binding" evidence="9">
    <location>
        <begin position="126"/>
        <end position="389"/>
    </location>
</feature>
<dbReference type="EMBL" id="MRTF01000012">
    <property type="protein sequence ID" value="OME88933.1"/>
    <property type="molecule type" value="Genomic_DNA"/>
</dbReference>
<dbReference type="AlphaFoldDB" id="A0A1R1ATP0"/>
<protein>
    <submittedName>
        <fullName evidence="10">AraC family transcriptional regulator</fullName>
    </submittedName>
</protein>
<dbReference type="InterPro" id="IPR002491">
    <property type="entry name" value="ABC_transptr_periplasmic_BD"/>
</dbReference>
<comment type="caution">
    <text evidence="10">The sequence shown here is derived from an EMBL/GenBank/DDBJ whole genome shotgun (WGS) entry which is preliminary data.</text>
</comment>
<dbReference type="InterPro" id="IPR051313">
    <property type="entry name" value="Bact_iron-sidero_bind"/>
</dbReference>
<keyword evidence="5" id="KW-0805">Transcription regulation</keyword>
<reference evidence="10 11" key="1">
    <citation type="submission" date="2016-11" db="EMBL/GenBank/DDBJ databases">
        <title>Paenibacillus species isolates.</title>
        <authorList>
            <person name="Beno S.M."/>
        </authorList>
    </citation>
    <scope>NUCLEOTIDE SEQUENCE [LARGE SCALE GENOMIC DNA]</scope>
    <source>
        <strain evidence="10 11">FSL F4-0100</strain>
    </source>
</reference>
<dbReference type="InterPro" id="IPR020449">
    <property type="entry name" value="Tscrpt_reg_AraC-type_HTH"/>
</dbReference>
<dbReference type="InterPro" id="IPR018060">
    <property type="entry name" value="HTH_AraC"/>
</dbReference>
<name>A0A1R1ATP0_PAELA</name>
<dbReference type="Pfam" id="PF01497">
    <property type="entry name" value="Peripla_BP_2"/>
    <property type="match status" value="1"/>
</dbReference>
<dbReference type="Gene3D" id="3.40.50.1980">
    <property type="entry name" value="Nitrogenase molybdenum iron protein domain"/>
    <property type="match status" value="2"/>
</dbReference>
<dbReference type="SMART" id="SM00342">
    <property type="entry name" value="HTH_ARAC"/>
    <property type="match status" value="1"/>
</dbReference>
<dbReference type="Proteomes" id="UP000187074">
    <property type="component" value="Unassembled WGS sequence"/>
</dbReference>
<comment type="similarity">
    <text evidence="2">Belongs to the bacterial solute-binding protein 8 family.</text>
</comment>
<dbReference type="PROSITE" id="PS01124">
    <property type="entry name" value="HTH_ARAC_FAMILY_2"/>
    <property type="match status" value="1"/>
</dbReference>
<dbReference type="PROSITE" id="PS00041">
    <property type="entry name" value="HTH_ARAC_FAMILY_1"/>
    <property type="match status" value="1"/>
</dbReference>
<evidence type="ECO:0000256" key="2">
    <source>
        <dbReference type="ARBA" id="ARBA00008814"/>
    </source>
</evidence>
<gene>
    <name evidence="10" type="ORF">BK123_28670</name>
</gene>
<dbReference type="Pfam" id="PF12833">
    <property type="entry name" value="HTH_18"/>
    <property type="match status" value="1"/>
</dbReference>
<dbReference type="SUPFAM" id="SSF46689">
    <property type="entry name" value="Homeodomain-like"/>
    <property type="match status" value="2"/>
</dbReference>
<dbReference type="PRINTS" id="PR00032">
    <property type="entry name" value="HTHARAC"/>
</dbReference>
<evidence type="ECO:0000259" key="9">
    <source>
        <dbReference type="PROSITE" id="PS50983"/>
    </source>
</evidence>
<organism evidence="10 11">
    <name type="scientific">Paenibacillus lautus</name>
    <name type="common">Bacillus lautus</name>
    <dbReference type="NCBI Taxonomy" id="1401"/>
    <lineage>
        <taxon>Bacteria</taxon>
        <taxon>Bacillati</taxon>
        <taxon>Bacillota</taxon>
        <taxon>Bacilli</taxon>
        <taxon>Bacillales</taxon>
        <taxon>Paenibacillaceae</taxon>
        <taxon>Paenibacillus</taxon>
    </lineage>
</organism>
<dbReference type="STRING" id="1401.BK123_28670"/>
<dbReference type="PANTHER" id="PTHR30532:SF29">
    <property type="entry name" value="FE(3+) DICITRATE-BINDING PERIPLASMIC PROTEIN"/>
    <property type="match status" value="1"/>
</dbReference>
<keyword evidence="7" id="KW-0804">Transcription</keyword>
<feature type="domain" description="HTH araC/xylS-type" evidence="8">
    <location>
        <begin position="24"/>
        <end position="122"/>
    </location>
</feature>
<keyword evidence="4" id="KW-0732">Signal</keyword>
<evidence type="ECO:0000313" key="11">
    <source>
        <dbReference type="Proteomes" id="UP000187074"/>
    </source>
</evidence>
<proteinExistence type="inferred from homology"/>
<dbReference type="SUPFAM" id="SSF53807">
    <property type="entry name" value="Helical backbone' metal receptor"/>
    <property type="match status" value="1"/>
</dbReference>
<evidence type="ECO:0000256" key="3">
    <source>
        <dbReference type="ARBA" id="ARBA00022448"/>
    </source>
</evidence>
<evidence type="ECO:0000259" key="8">
    <source>
        <dbReference type="PROSITE" id="PS01124"/>
    </source>
</evidence>
<dbReference type="InterPro" id="IPR018062">
    <property type="entry name" value="HTH_AraC-typ_CS"/>
</dbReference>
<evidence type="ECO:0000256" key="1">
    <source>
        <dbReference type="ARBA" id="ARBA00004196"/>
    </source>
</evidence>
<dbReference type="GO" id="GO:0043565">
    <property type="term" value="F:sequence-specific DNA binding"/>
    <property type="evidence" value="ECO:0007669"/>
    <property type="project" value="InterPro"/>
</dbReference>
<dbReference type="OrthoDB" id="2461801at2"/>
<dbReference type="RefSeq" id="WP_076325756.1">
    <property type="nucleotide sequence ID" value="NZ_JBCMXI010000001.1"/>
</dbReference>
<evidence type="ECO:0000256" key="6">
    <source>
        <dbReference type="ARBA" id="ARBA00023125"/>
    </source>
</evidence>
<dbReference type="PROSITE" id="PS50983">
    <property type="entry name" value="FE_B12_PBP"/>
    <property type="match status" value="1"/>
</dbReference>
<dbReference type="Gene3D" id="1.10.10.60">
    <property type="entry name" value="Homeodomain-like"/>
    <property type="match status" value="2"/>
</dbReference>
<evidence type="ECO:0000256" key="4">
    <source>
        <dbReference type="ARBA" id="ARBA00022729"/>
    </source>
</evidence>
<keyword evidence="3" id="KW-0813">Transport</keyword>